<dbReference type="InterPro" id="IPR036034">
    <property type="entry name" value="PDZ_sf"/>
</dbReference>
<dbReference type="SUPFAM" id="SSF52096">
    <property type="entry name" value="ClpP/crotonase"/>
    <property type="match status" value="1"/>
</dbReference>
<dbReference type="Gene3D" id="3.90.226.10">
    <property type="entry name" value="2-enoyl-CoA Hydratase, Chain A, domain 1"/>
    <property type="match status" value="1"/>
</dbReference>
<dbReference type="Proteomes" id="UP000245250">
    <property type="component" value="Chromosome"/>
</dbReference>
<accession>A0A2S1YNX5</accession>
<sequence length="680" mass="77711">MKKIFYLIFAISSLLRSQEINSEYNLDFEKLTLEGMPQDWFEWGSLSCAVDTVNKISGRYSISITSTDKTKFGSVAYSLPTYLKGKEITLEGFIKTKNVIGQVGLLLRIDKNNDAIEFDNMSLSPVTGTTDWKKYKITKPLHNGADAVYVGGIISGTGKVWFDNFNVLIDGESILDYSEKVLSLNNPDNDTRFSNGSNFYLDSPSKKQIDNLEKLGILWGFLKYKSPYVAQGNYNFDYELLEKLAFIDNDSFEYDLEKWKESLMNTPPYLGSHYYLDFMKFSLNPIFENEVVFPNMKFNDDGLKLIALFRYWACIEYLFPYKDMTDSGWKGILSKYIPKFLAADDELSYKLLLIELFKETGDSHAALYDLGKCIDEYFGLYEAPIEIKFIENQVVVSNFRGVDGVKLGDEVIAFDNEDIINRIARIKKYTIASNGASENRDVLRKLLCTNKDNVIIRFKRKNEIYEVKVKTGSIKYFVDNKPSHMELAEDVGYIYPASLKRNEITEIIKKYKNKKGLIFDFRCYPSDNIVYTASELLLPARKEFAQFTATDLQNLGQFRFKNTASTGHENPDYYKGKVVVLIDEQTQSNAEFTVMAFQVIPNVKIIGSQTAGADGDVSKIILPGNIYTMMSGIGVYYPNYGPTQRIGIIPDIKVFPTKKGIMQNKDEILERALLYIKYNN</sequence>
<name>A0A2S1YNX5_9FLAO</name>
<gene>
    <name evidence="2" type="ORF">HYN56_16480</name>
</gene>
<dbReference type="InterPro" id="IPR029045">
    <property type="entry name" value="ClpP/crotonase-like_dom_sf"/>
</dbReference>
<dbReference type="AlphaFoldDB" id="A0A2S1YNX5"/>
<proteinExistence type="predicted"/>
<dbReference type="Gene3D" id="2.60.120.260">
    <property type="entry name" value="Galactose-binding domain-like"/>
    <property type="match status" value="1"/>
</dbReference>
<dbReference type="CDD" id="cd07562">
    <property type="entry name" value="Peptidase_S41_TRI"/>
    <property type="match status" value="1"/>
</dbReference>
<dbReference type="EMBL" id="CP029255">
    <property type="protein sequence ID" value="AWK05746.1"/>
    <property type="molecule type" value="Genomic_DNA"/>
</dbReference>
<keyword evidence="3" id="KW-1185">Reference proteome</keyword>
<dbReference type="GO" id="GO:0008236">
    <property type="term" value="F:serine-type peptidase activity"/>
    <property type="evidence" value="ECO:0007669"/>
    <property type="project" value="InterPro"/>
</dbReference>
<dbReference type="Gene3D" id="2.30.42.10">
    <property type="match status" value="1"/>
</dbReference>
<evidence type="ECO:0000259" key="1">
    <source>
        <dbReference type="SMART" id="SM00245"/>
    </source>
</evidence>
<dbReference type="GO" id="GO:0006508">
    <property type="term" value="P:proteolysis"/>
    <property type="evidence" value="ECO:0007669"/>
    <property type="project" value="InterPro"/>
</dbReference>
<dbReference type="SMART" id="SM00245">
    <property type="entry name" value="TSPc"/>
    <property type="match status" value="1"/>
</dbReference>
<dbReference type="Pfam" id="PF03572">
    <property type="entry name" value="Peptidase_S41"/>
    <property type="match status" value="1"/>
</dbReference>
<protein>
    <recommendedName>
        <fullName evidence="1">Tail specific protease domain-containing protein</fullName>
    </recommendedName>
</protein>
<reference evidence="2 3" key="1">
    <citation type="submission" date="2018-05" db="EMBL/GenBank/DDBJ databases">
        <title>Genome sequencing of Flavobacterium sp. HYN0056.</title>
        <authorList>
            <person name="Yi H."/>
            <person name="Baek C."/>
        </authorList>
    </citation>
    <scope>NUCLEOTIDE SEQUENCE [LARGE SCALE GENOMIC DNA]</scope>
    <source>
        <strain evidence="2 3">HYN0056</strain>
    </source>
</reference>
<dbReference type="OrthoDB" id="5379939at2"/>
<organism evidence="2 3">
    <name type="scientific">Flavobacterium crocinum</name>
    <dbReference type="NCBI Taxonomy" id="2183896"/>
    <lineage>
        <taxon>Bacteria</taxon>
        <taxon>Pseudomonadati</taxon>
        <taxon>Bacteroidota</taxon>
        <taxon>Flavobacteriia</taxon>
        <taxon>Flavobacteriales</taxon>
        <taxon>Flavobacteriaceae</taxon>
        <taxon>Flavobacterium</taxon>
    </lineage>
</organism>
<dbReference type="KEGG" id="fcr:HYN56_16480"/>
<evidence type="ECO:0000313" key="3">
    <source>
        <dbReference type="Proteomes" id="UP000245250"/>
    </source>
</evidence>
<evidence type="ECO:0000313" key="2">
    <source>
        <dbReference type="EMBL" id="AWK05746.1"/>
    </source>
</evidence>
<feature type="domain" description="Tail specific protease" evidence="1">
    <location>
        <begin position="451"/>
        <end position="655"/>
    </location>
</feature>
<dbReference type="InterPro" id="IPR005151">
    <property type="entry name" value="Tail-specific_protease"/>
</dbReference>
<dbReference type="RefSeq" id="WP_109193181.1">
    <property type="nucleotide sequence ID" value="NZ_CP029255.1"/>
</dbReference>